<reference evidence="14" key="1">
    <citation type="submission" date="2012-12" db="EMBL/GenBank/DDBJ databases">
        <authorList>
            <person name="Hellsten U."/>
            <person name="Grimwood J."/>
            <person name="Chapman J.A."/>
            <person name="Shapiro H."/>
            <person name="Aerts A."/>
            <person name="Otillar R.P."/>
            <person name="Terry A.Y."/>
            <person name="Boore J.L."/>
            <person name="Simakov O."/>
            <person name="Marletaz F."/>
            <person name="Cho S.-J."/>
            <person name="Edsinger-Gonzales E."/>
            <person name="Havlak P."/>
            <person name="Kuo D.-H."/>
            <person name="Larsson T."/>
            <person name="Lv J."/>
            <person name="Arendt D."/>
            <person name="Savage R."/>
            <person name="Osoegawa K."/>
            <person name="de Jong P."/>
            <person name="Lindberg D.R."/>
            <person name="Seaver E.C."/>
            <person name="Weisblat D.A."/>
            <person name="Putnam N.H."/>
            <person name="Grigoriev I.V."/>
            <person name="Rokhsar D.S."/>
        </authorList>
    </citation>
    <scope>NUCLEOTIDE SEQUENCE</scope>
</reference>
<evidence type="ECO:0000256" key="5">
    <source>
        <dbReference type="ARBA" id="ARBA00022806"/>
    </source>
</evidence>
<keyword evidence="4" id="KW-0378">Hydrolase</keyword>
<reference evidence="12 14" key="2">
    <citation type="journal article" date="2013" name="Nature">
        <title>Insights into bilaterian evolution from three spiralian genomes.</title>
        <authorList>
            <person name="Simakov O."/>
            <person name="Marletaz F."/>
            <person name="Cho S.J."/>
            <person name="Edsinger-Gonzales E."/>
            <person name="Havlak P."/>
            <person name="Hellsten U."/>
            <person name="Kuo D.H."/>
            <person name="Larsson T."/>
            <person name="Lv J."/>
            <person name="Arendt D."/>
            <person name="Savage R."/>
            <person name="Osoegawa K."/>
            <person name="de Jong P."/>
            <person name="Grimwood J."/>
            <person name="Chapman J.A."/>
            <person name="Shapiro H."/>
            <person name="Aerts A."/>
            <person name="Otillar R.P."/>
            <person name="Terry A.Y."/>
            <person name="Boore J.L."/>
            <person name="Grigoriev I.V."/>
            <person name="Lindberg D.R."/>
            <person name="Seaver E.C."/>
            <person name="Weisblat D.A."/>
            <person name="Putnam N.H."/>
            <person name="Rokhsar D.S."/>
        </authorList>
    </citation>
    <scope>NUCLEOTIDE SEQUENCE</scope>
</reference>
<dbReference type="SUPFAM" id="SSF52540">
    <property type="entry name" value="P-loop containing nucleoside triphosphate hydrolases"/>
    <property type="match status" value="1"/>
</dbReference>
<dbReference type="EMBL" id="AMQM01003258">
    <property type="status" value="NOT_ANNOTATED_CDS"/>
    <property type="molecule type" value="Genomic_DNA"/>
</dbReference>
<dbReference type="RefSeq" id="XP_009013390.1">
    <property type="nucleotide sequence ID" value="XM_009015142.1"/>
</dbReference>
<dbReference type="InterPro" id="IPR050474">
    <property type="entry name" value="Hel308_SKI2-like"/>
</dbReference>
<keyword evidence="7" id="KW-0234">DNA repair</keyword>
<dbReference type="FunFam" id="3.40.50.300:FF:001293">
    <property type="entry name" value="helicase POLQ-like isoform X5"/>
    <property type="match status" value="1"/>
</dbReference>
<organism evidence="13 14">
    <name type="scientific">Helobdella robusta</name>
    <name type="common">Californian leech</name>
    <dbReference type="NCBI Taxonomy" id="6412"/>
    <lineage>
        <taxon>Eukaryota</taxon>
        <taxon>Metazoa</taxon>
        <taxon>Spiralia</taxon>
        <taxon>Lophotrochozoa</taxon>
        <taxon>Annelida</taxon>
        <taxon>Clitellata</taxon>
        <taxon>Hirudinea</taxon>
        <taxon>Rhynchobdellida</taxon>
        <taxon>Glossiphoniidae</taxon>
        <taxon>Helobdella</taxon>
    </lineage>
</organism>
<dbReference type="GO" id="GO:0016787">
    <property type="term" value="F:hydrolase activity"/>
    <property type="evidence" value="ECO:0007669"/>
    <property type="project" value="UniProtKB-KW"/>
</dbReference>
<dbReference type="Pfam" id="PF00271">
    <property type="entry name" value="Helicase_C"/>
    <property type="match status" value="1"/>
</dbReference>
<dbReference type="SMART" id="SM00490">
    <property type="entry name" value="HELICc"/>
    <property type="match status" value="1"/>
</dbReference>
<dbReference type="eggNOG" id="KOG0950">
    <property type="taxonomic scope" value="Eukaryota"/>
</dbReference>
<evidence type="ECO:0000256" key="7">
    <source>
        <dbReference type="ARBA" id="ARBA00023204"/>
    </source>
</evidence>
<gene>
    <name evidence="13" type="primary">20215080</name>
    <name evidence="12" type="ORF">HELRODRAFT_74949</name>
</gene>
<dbReference type="InterPro" id="IPR014001">
    <property type="entry name" value="Helicase_ATP-bd"/>
</dbReference>
<dbReference type="AlphaFoldDB" id="T1G1Y2"/>
<dbReference type="EnsemblMetazoa" id="HelroT74949">
    <property type="protein sequence ID" value="HelroP74949"/>
    <property type="gene ID" value="HelroG74949"/>
</dbReference>
<dbReference type="SMART" id="SM00487">
    <property type="entry name" value="DEXDc"/>
    <property type="match status" value="1"/>
</dbReference>
<dbReference type="PROSITE" id="PS51194">
    <property type="entry name" value="HELICASE_CTER"/>
    <property type="match status" value="1"/>
</dbReference>
<dbReference type="GO" id="GO:0006281">
    <property type="term" value="P:DNA repair"/>
    <property type="evidence" value="ECO:0007669"/>
    <property type="project" value="UniProtKB-KW"/>
</dbReference>
<keyword evidence="3" id="KW-0227">DNA damage</keyword>
<evidence type="ECO:0000313" key="12">
    <source>
        <dbReference type="EMBL" id="ESO08460.1"/>
    </source>
</evidence>
<dbReference type="HOGENOM" id="CLU_006553_1_0_1"/>
<dbReference type="FunFam" id="3.40.50.300:FF:000813">
    <property type="entry name" value="helicase POLQ-like isoform X1"/>
    <property type="match status" value="1"/>
</dbReference>
<dbReference type="Pfam" id="PF21099">
    <property type="entry name" value="POLQ_helical"/>
    <property type="match status" value="1"/>
</dbReference>
<evidence type="ECO:0000313" key="14">
    <source>
        <dbReference type="Proteomes" id="UP000015101"/>
    </source>
</evidence>
<evidence type="ECO:0000256" key="2">
    <source>
        <dbReference type="ARBA" id="ARBA00022741"/>
    </source>
</evidence>
<reference evidence="13" key="3">
    <citation type="submission" date="2015-06" db="UniProtKB">
        <authorList>
            <consortium name="EnsemblMetazoa"/>
        </authorList>
    </citation>
    <scope>IDENTIFICATION</scope>
</reference>
<keyword evidence="14" id="KW-1185">Reference proteome</keyword>
<dbReference type="GO" id="GO:0043138">
    <property type="term" value="F:3'-5' DNA helicase activity"/>
    <property type="evidence" value="ECO:0007669"/>
    <property type="project" value="UniProtKB-EC"/>
</dbReference>
<sequence>FFGLPSELKKLLWIHRNISDLYEWQKECLMLEHNSAGRNLIYSLPTSGGKTLVAEVLIIKQLIVNKKNALFILPYVAIVQEKVKSLSILGVDLNFLVHEYAGSKGRLPPVRHRKQSLYIATIEKSASIVNSLIEDDRLSEIGLVVVDELHMIGDGTQRGVTLESTLTKFIHCSASTQIVGMSATLNNIEDLQAFLQALIYTNDFRPKENMLRLFWKAVELKEYVKVSDVLYEVRDAMPTQVSPTMKDYNCIHDSLTFKRVIDFQYSKEMLSDDPDHLYGLTMEVVPAESCLIFCHSKKNCENVALLICHLIEREVMMEERKELVKNLRDENEDICDVLRKTVKYGVAYHHSGLTSDERLLIEEAYLNKTLCVLVCTSTLAAGVNLPAKRVILRSPFIGRQMMTRTQYKQMIGRAGRAGFHSSGESILIAKQHDIKDVKYLIQGACESCYSSLSCSYLHKQLSNLVLTCVGLKVTRSISDVLSFLKKTLCYQQLKQKNEHARFESDVNLCLINLIGSGLIVEKFLVSLDDDNANNHTHLEVSKFGRAVFKGSIDLNICKLLYDDLKANQSNVVLSSYLHLIFLITPYEHITNTSNPLHIDWWIYINEVACLNGDELKLMHLVGISEAYLHRNAVGQTARIMVYLCQCSVKRFYLTLMLYQLFKRNSVWKVAERFQVSRGFLQQLLSSTVSFAACVLHFCQDLLINFTKKLSHCCSLELLPLMEIPGLKIGRARLLYEAGYSNVQQIASITDHKQLVRNVKMIPTKTAKQLISSARMLVNERLEELLSEAETLSTGRATAYS</sequence>
<dbReference type="KEGG" id="hro:HELRODRAFT_74949"/>
<dbReference type="Pfam" id="PF00270">
    <property type="entry name" value="DEAD"/>
    <property type="match status" value="1"/>
</dbReference>
<dbReference type="InParanoid" id="T1G1Y2"/>
<dbReference type="Gene3D" id="1.10.3380.30">
    <property type="match status" value="1"/>
</dbReference>
<keyword evidence="8" id="KW-0539">Nucleus</keyword>
<feature type="domain" description="Helicase C-terminal" evidence="11">
    <location>
        <begin position="279"/>
        <end position="465"/>
    </location>
</feature>
<evidence type="ECO:0000256" key="3">
    <source>
        <dbReference type="ARBA" id="ARBA00022763"/>
    </source>
</evidence>
<keyword evidence="5" id="KW-0347">Helicase</keyword>
<dbReference type="GeneID" id="20215080"/>
<dbReference type="InterPro" id="IPR027417">
    <property type="entry name" value="P-loop_NTPase"/>
</dbReference>
<evidence type="ECO:0000259" key="11">
    <source>
        <dbReference type="PROSITE" id="PS51194"/>
    </source>
</evidence>
<dbReference type="InterPro" id="IPR011545">
    <property type="entry name" value="DEAD/DEAH_box_helicase_dom"/>
</dbReference>
<dbReference type="Gene3D" id="1.10.3380.20">
    <property type="match status" value="1"/>
</dbReference>
<evidence type="ECO:0000256" key="8">
    <source>
        <dbReference type="ARBA" id="ARBA00023242"/>
    </source>
</evidence>
<feature type="domain" description="Helicase ATP-binding" evidence="10">
    <location>
        <begin position="31"/>
        <end position="203"/>
    </location>
</feature>
<evidence type="ECO:0008006" key="15">
    <source>
        <dbReference type="Google" id="ProtNLM"/>
    </source>
</evidence>
<dbReference type="CTD" id="20215080"/>
<proteinExistence type="predicted"/>
<name>T1G1Y2_HELRO</name>
<dbReference type="GO" id="GO:0005634">
    <property type="term" value="C:nucleus"/>
    <property type="evidence" value="ECO:0007669"/>
    <property type="project" value="UniProtKB-SubCell"/>
</dbReference>
<dbReference type="CDD" id="cd18795">
    <property type="entry name" value="SF2_C_Ski2"/>
    <property type="match status" value="1"/>
</dbReference>
<dbReference type="Gene3D" id="3.40.50.300">
    <property type="entry name" value="P-loop containing nucleotide triphosphate hydrolases"/>
    <property type="match status" value="2"/>
</dbReference>
<dbReference type="PROSITE" id="PS51192">
    <property type="entry name" value="HELICASE_ATP_BIND_1"/>
    <property type="match status" value="1"/>
</dbReference>
<keyword evidence="2" id="KW-0547">Nucleotide-binding</keyword>
<evidence type="ECO:0000256" key="6">
    <source>
        <dbReference type="ARBA" id="ARBA00022840"/>
    </source>
</evidence>
<evidence type="ECO:0000256" key="4">
    <source>
        <dbReference type="ARBA" id="ARBA00022801"/>
    </source>
</evidence>
<keyword evidence="6" id="KW-0067">ATP-binding</keyword>
<dbReference type="STRING" id="6412.T1G1Y2"/>
<dbReference type="EMBL" id="KB096080">
    <property type="protein sequence ID" value="ESO08460.1"/>
    <property type="molecule type" value="Genomic_DNA"/>
</dbReference>
<dbReference type="Pfam" id="PF20470">
    <property type="entry name" value="HTH_61"/>
    <property type="match status" value="1"/>
</dbReference>
<dbReference type="Proteomes" id="UP000015101">
    <property type="component" value="Unassembled WGS sequence"/>
</dbReference>
<dbReference type="GO" id="GO:0003676">
    <property type="term" value="F:nucleic acid binding"/>
    <property type="evidence" value="ECO:0007669"/>
    <property type="project" value="InterPro"/>
</dbReference>
<dbReference type="InterPro" id="IPR001650">
    <property type="entry name" value="Helicase_C-like"/>
</dbReference>
<evidence type="ECO:0000256" key="1">
    <source>
        <dbReference type="ARBA" id="ARBA00004123"/>
    </source>
</evidence>
<dbReference type="OrthoDB" id="2320933at2759"/>
<dbReference type="OMA" id="MFLNANI"/>
<dbReference type="SUPFAM" id="SSF158702">
    <property type="entry name" value="Sec63 N-terminal domain-like"/>
    <property type="match status" value="1"/>
</dbReference>
<dbReference type="GO" id="GO:0005524">
    <property type="term" value="F:ATP binding"/>
    <property type="evidence" value="ECO:0007669"/>
    <property type="project" value="UniProtKB-KW"/>
</dbReference>
<dbReference type="CDD" id="cd18026">
    <property type="entry name" value="DEXHc_POLQ-like"/>
    <property type="match status" value="1"/>
</dbReference>
<dbReference type="PANTHER" id="PTHR47961:SF12">
    <property type="entry name" value="HELICASE POLQ-LIKE"/>
    <property type="match status" value="1"/>
</dbReference>
<dbReference type="InterPro" id="IPR048960">
    <property type="entry name" value="POLQ-like_helical"/>
</dbReference>
<accession>T1G1Y2</accession>
<comment type="subcellular location">
    <subcellularLocation>
        <location evidence="1">Nucleus</location>
    </subcellularLocation>
</comment>
<dbReference type="PANTHER" id="PTHR47961">
    <property type="entry name" value="DNA POLYMERASE THETA, PUTATIVE (AFU_ORTHOLOGUE AFUA_1G05260)-RELATED"/>
    <property type="match status" value="1"/>
</dbReference>
<comment type="catalytic activity">
    <reaction evidence="9">
        <text>ATP + H2O = ADP + phosphate + H(+)</text>
        <dbReference type="Rhea" id="RHEA:13065"/>
        <dbReference type="ChEBI" id="CHEBI:15377"/>
        <dbReference type="ChEBI" id="CHEBI:15378"/>
        <dbReference type="ChEBI" id="CHEBI:30616"/>
        <dbReference type="ChEBI" id="CHEBI:43474"/>
        <dbReference type="ChEBI" id="CHEBI:456216"/>
        <dbReference type="EC" id="5.6.2.4"/>
    </reaction>
</comment>
<protein>
    <recommendedName>
        <fullName evidence="15">Helicase POLQ-like</fullName>
    </recommendedName>
</protein>
<dbReference type="InterPro" id="IPR046931">
    <property type="entry name" value="HTH_61"/>
</dbReference>
<evidence type="ECO:0000256" key="9">
    <source>
        <dbReference type="ARBA" id="ARBA00048988"/>
    </source>
</evidence>
<evidence type="ECO:0000313" key="13">
    <source>
        <dbReference type="EnsemblMetazoa" id="HelroP74949"/>
    </source>
</evidence>
<evidence type="ECO:0000259" key="10">
    <source>
        <dbReference type="PROSITE" id="PS51192"/>
    </source>
</evidence>
<dbReference type="Gene3D" id="1.10.150.20">
    <property type="entry name" value="5' to 3' exonuclease, C-terminal subdomain"/>
    <property type="match status" value="1"/>
</dbReference>
<dbReference type="FunCoup" id="T1G1Y2">
    <property type="interactions" value="972"/>
</dbReference>